<dbReference type="EMBL" id="JBDPGJ010000004">
    <property type="protein sequence ID" value="MEX0407519.1"/>
    <property type="molecule type" value="Genomic_DNA"/>
</dbReference>
<sequence>MSSNDLQVPPIREDGLQIEERRDFQRRFWTAERAAWIVFGAIILLAIAGLTGSGGFLDHGSNKLQTGDIDFPQISRWQTADDFTIVFDREGETHILTLGRSFLDRFSIQNVSPTPFRSAMAQDGMRMQFDALGGGPHDVRLDVTPTRPGIARYRIDLDGATAELSTIVLP</sequence>
<keyword evidence="1" id="KW-0472">Membrane</keyword>
<protein>
    <recommendedName>
        <fullName evidence="4">Photosynthetic complex assembly protein</fullName>
    </recommendedName>
</protein>
<feature type="transmembrane region" description="Helical" evidence="1">
    <location>
        <begin position="34"/>
        <end position="57"/>
    </location>
</feature>
<keyword evidence="1" id="KW-1133">Transmembrane helix</keyword>
<accession>A0ABV3SL59</accession>
<reference evidence="2 3" key="1">
    <citation type="submission" date="2024-05" db="EMBL/GenBank/DDBJ databases">
        <authorList>
            <person name="Jiang F."/>
        </authorList>
    </citation>
    <scope>NUCLEOTIDE SEQUENCE [LARGE SCALE GENOMIC DNA]</scope>
    <source>
        <strain evidence="2 3">LZ166</strain>
    </source>
</reference>
<name>A0ABV3SL59_9HYPH</name>
<evidence type="ECO:0000313" key="3">
    <source>
        <dbReference type="Proteomes" id="UP001556692"/>
    </source>
</evidence>
<comment type="caution">
    <text evidence="2">The sequence shown here is derived from an EMBL/GenBank/DDBJ whole genome shotgun (WGS) entry which is preliminary data.</text>
</comment>
<keyword evidence="3" id="KW-1185">Reference proteome</keyword>
<evidence type="ECO:0000256" key="1">
    <source>
        <dbReference type="SAM" id="Phobius"/>
    </source>
</evidence>
<proteinExistence type="predicted"/>
<dbReference type="Proteomes" id="UP001556692">
    <property type="component" value="Unassembled WGS sequence"/>
</dbReference>
<evidence type="ECO:0008006" key="4">
    <source>
        <dbReference type="Google" id="ProtNLM"/>
    </source>
</evidence>
<keyword evidence="1" id="KW-0812">Transmembrane</keyword>
<evidence type="ECO:0000313" key="2">
    <source>
        <dbReference type="EMBL" id="MEX0407519.1"/>
    </source>
</evidence>
<organism evidence="2 3">
    <name type="scientific">Aquibium pacificus</name>
    <dbReference type="NCBI Taxonomy" id="3153579"/>
    <lineage>
        <taxon>Bacteria</taxon>
        <taxon>Pseudomonadati</taxon>
        <taxon>Pseudomonadota</taxon>
        <taxon>Alphaproteobacteria</taxon>
        <taxon>Hyphomicrobiales</taxon>
        <taxon>Phyllobacteriaceae</taxon>
        <taxon>Aquibium</taxon>
    </lineage>
</organism>
<dbReference type="RefSeq" id="WP_367955397.1">
    <property type="nucleotide sequence ID" value="NZ_JBDPGJ010000004.1"/>
</dbReference>
<gene>
    <name evidence="2" type="ORF">ABGN05_17805</name>
</gene>